<proteinExistence type="predicted"/>
<evidence type="ECO:0000313" key="2">
    <source>
        <dbReference type="WBParaSite" id="ALUE_0001477701-mRNA-1"/>
    </source>
</evidence>
<protein>
    <submittedName>
        <fullName evidence="2">Uncharacterized protein</fullName>
    </submittedName>
</protein>
<name>A0A0M3IAX0_ASCLU</name>
<evidence type="ECO:0000313" key="1">
    <source>
        <dbReference type="Proteomes" id="UP000036681"/>
    </source>
</evidence>
<accession>A0A0M3IAX0</accession>
<dbReference type="WBParaSite" id="ALUE_0001477701-mRNA-1">
    <property type="protein sequence ID" value="ALUE_0001477701-mRNA-1"/>
    <property type="gene ID" value="ALUE_0001477701"/>
</dbReference>
<organism evidence="1 2">
    <name type="scientific">Ascaris lumbricoides</name>
    <name type="common">Giant roundworm</name>
    <dbReference type="NCBI Taxonomy" id="6252"/>
    <lineage>
        <taxon>Eukaryota</taxon>
        <taxon>Metazoa</taxon>
        <taxon>Ecdysozoa</taxon>
        <taxon>Nematoda</taxon>
        <taxon>Chromadorea</taxon>
        <taxon>Rhabditida</taxon>
        <taxon>Spirurina</taxon>
        <taxon>Ascaridomorpha</taxon>
        <taxon>Ascaridoidea</taxon>
        <taxon>Ascarididae</taxon>
        <taxon>Ascaris</taxon>
    </lineage>
</organism>
<keyword evidence="1" id="KW-1185">Reference proteome</keyword>
<dbReference type="AlphaFoldDB" id="A0A0M3IAX0"/>
<sequence length="42" mass="4881">MKRGFLLDVIVGQRPPIFQLFPMQRYSAHNRNVAVEDQGHDV</sequence>
<reference evidence="2" key="1">
    <citation type="submission" date="2017-02" db="UniProtKB">
        <authorList>
            <consortium name="WormBaseParasite"/>
        </authorList>
    </citation>
    <scope>IDENTIFICATION</scope>
</reference>
<dbReference type="Proteomes" id="UP000036681">
    <property type="component" value="Unplaced"/>
</dbReference>